<dbReference type="AlphaFoldDB" id="A0AAP0PJY4"/>
<accession>A0AAP0PJY4</accession>
<evidence type="ECO:0000256" key="1">
    <source>
        <dbReference type="SAM" id="Phobius"/>
    </source>
</evidence>
<evidence type="ECO:0000313" key="2">
    <source>
        <dbReference type="EMBL" id="KAK9143561.1"/>
    </source>
</evidence>
<dbReference type="Proteomes" id="UP001420932">
    <property type="component" value="Unassembled WGS sequence"/>
</dbReference>
<keyword evidence="1" id="KW-0812">Transmembrane</keyword>
<organism evidence="2 3">
    <name type="scientific">Stephania yunnanensis</name>
    <dbReference type="NCBI Taxonomy" id="152371"/>
    <lineage>
        <taxon>Eukaryota</taxon>
        <taxon>Viridiplantae</taxon>
        <taxon>Streptophyta</taxon>
        <taxon>Embryophyta</taxon>
        <taxon>Tracheophyta</taxon>
        <taxon>Spermatophyta</taxon>
        <taxon>Magnoliopsida</taxon>
        <taxon>Ranunculales</taxon>
        <taxon>Menispermaceae</taxon>
        <taxon>Menispermoideae</taxon>
        <taxon>Cissampelideae</taxon>
        <taxon>Stephania</taxon>
    </lineage>
</organism>
<feature type="transmembrane region" description="Helical" evidence="1">
    <location>
        <begin position="20"/>
        <end position="44"/>
    </location>
</feature>
<keyword evidence="1" id="KW-1133">Transmembrane helix</keyword>
<keyword evidence="1" id="KW-0472">Membrane</keyword>
<protein>
    <submittedName>
        <fullName evidence="2">Uncharacterized protein</fullName>
    </submittedName>
</protein>
<evidence type="ECO:0000313" key="3">
    <source>
        <dbReference type="Proteomes" id="UP001420932"/>
    </source>
</evidence>
<sequence length="106" mass="11861">MCWTQNSSGSTFGQGIDVIGVLNFFLIYPLGLSPLLVTIVCIIFELKNIDLRHLEELSNNNGSYTNFINSIYAFSVKAESKRSSSPPATNNDLYHEFVLKLNQVDN</sequence>
<dbReference type="EMBL" id="JBBNAF010000005">
    <property type="protein sequence ID" value="KAK9143561.1"/>
    <property type="molecule type" value="Genomic_DNA"/>
</dbReference>
<name>A0AAP0PJY4_9MAGN</name>
<keyword evidence="3" id="KW-1185">Reference proteome</keyword>
<gene>
    <name evidence="2" type="ORF">Syun_012961</name>
</gene>
<proteinExistence type="predicted"/>
<comment type="caution">
    <text evidence="2">The sequence shown here is derived from an EMBL/GenBank/DDBJ whole genome shotgun (WGS) entry which is preliminary data.</text>
</comment>
<reference evidence="2 3" key="1">
    <citation type="submission" date="2024-01" db="EMBL/GenBank/DDBJ databases">
        <title>Genome assemblies of Stephania.</title>
        <authorList>
            <person name="Yang L."/>
        </authorList>
    </citation>
    <scope>NUCLEOTIDE SEQUENCE [LARGE SCALE GENOMIC DNA]</scope>
    <source>
        <strain evidence="2">YNDBR</strain>
        <tissue evidence="2">Leaf</tissue>
    </source>
</reference>